<dbReference type="Pfam" id="PF00196">
    <property type="entry name" value="GerE"/>
    <property type="match status" value="1"/>
</dbReference>
<keyword evidence="6" id="KW-1185">Reference proteome</keyword>
<protein>
    <submittedName>
        <fullName evidence="5">LuxR family transcriptional regulator</fullName>
    </submittedName>
</protein>
<dbReference type="InterPro" id="IPR036388">
    <property type="entry name" value="WH-like_DNA-bd_sf"/>
</dbReference>
<keyword evidence="3" id="KW-0804">Transcription</keyword>
<dbReference type="SUPFAM" id="SSF48452">
    <property type="entry name" value="TPR-like"/>
    <property type="match status" value="1"/>
</dbReference>
<evidence type="ECO:0000313" key="5">
    <source>
        <dbReference type="EMBL" id="MBD8022907.1"/>
    </source>
</evidence>
<dbReference type="InterPro" id="IPR000792">
    <property type="entry name" value="Tscrpt_reg_LuxR_C"/>
</dbReference>
<dbReference type="InterPro" id="IPR059106">
    <property type="entry name" value="WHD_MalT"/>
</dbReference>
<feature type="domain" description="HTH luxR-type" evidence="4">
    <location>
        <begin position="766"/>
        <end position="831"/>
    </location>
</feature>
<dbReference type="CDD" id="cd06170">
    <property type="entry name" value="LuxR_C_like"/>
    <property type="match status" value="1"/>
</dbReference>
<dbReference type="Proteomes" id="UP000602532">
    <property type="component" value="Unassembled WGS sequence"/>
</dbReference>
<keyword evidence="1" id="KW-0805">Transcription regulation</keyword>
<dbReference type="PROSITE" id="PS50043">
    <property type="entry name" value="HTH_LUXR_2"/>
    <property type="match status" value="1"/>
</dbReference>
<dbReference type="InterPro" id="IPR016032">
    <property type="entry name" value="Sig_transdc_resp-reg_C-effctor"/>
</dbReference>
<reference evidence="5 6" key="1">
    <citation type="submission" date="2020-08" db="EMBL/GenBank/DDBJ databases">
        <title>A Genomic Blueprint of the Chicken Gut Microbiome.</title>
        <authorList>
            <person name="Gilroy R."/>
            <person name="Ravi A."/>
            <person name="Getino M."/>
            <person name="Pursley I."/>
            <person name="Horton D.L."/>
            <person name="Alikhan N.-F."/>
            <person name="Baker D."/>
            <person name="Gharbi K."/>
            <person name="Hall N."/>
            <person name="Watson M."/>
            <person name="Adriaenssens E.M."/>
            <person name="Foster-Nyarko E."/>
            <person name="Jarju S."/>
            <person name="Secka A."/>
            <person name="Antonio M."/>
            <person name="Oren A."/>
            <person name="Chaudhuri R."/>
            <person name="La Ragione R.M."/>
            <person name="Hildebrand F."/>
            <person name="Pallen M.J."/>
        </authorList>
    </citation>
    <scope>NUCLEOTIDE SEQUENCE [LARGE SCALE GENOMIC DNA]</scope>
    <source>
        <strain evidence="5 6">Sa1CUA4</strain>
    </source>
</reference>
<dbReference type="SUPFAM" id="SSF52540">
    <property type="entry name" value="P-loop containing nucleoside triphosphate hydrolases"/>
    <property type="match status" value="1"/>
</dbReference>
<dbReference type="PANTHER" id="PTHR44688">
    <property type="entry name" value="DNA-BINDING TRANSCRIPTIONAL ACTIVATOR DEVR_DOSR"/>
    <property type="match status" value="1"/>
</dbReference>
<evidence type="ECO:0000313" key="6">
    <source>
        <dbReference type="Proteomes" id="UP000602532"/>
    </source>
</evidence>
<dbReference type="Gene3D" id="1.10.10.10">
    <property type="entry name" value="Winged helix-like DNA-binding domain superfamily/Winged helix DNA-binding domain"/>
    <property type="match status" value="1"/>
</dbReference>
<dbReference type="Gene3D" id="1.25.40.10">
    <property type="entry name" value="Tetratricopeptide repeat domain"/>
    <property type="match status" value="1"/>
</dbReference>
<proteinExistence type="predicted"/>
<dbReference type="RefSeq" id="WP_191764742.1">
    <property type="nucleotide sequence ID" value="NZ_JACSPM010000001.1"/>
</dbReference>
<dbReference type="SUPFAM" id="SSF46894">
    <property type="entry name" value="C-terminal effector domain of the bipartite response regulators"/>
    <property type="match status" value="1"/>
</dbReference>
<dbReference type="InterPro" id="IPR027417">
    <property type="entry name" value="P-loop_NTPase"/>
</dbReference>
<evidence type="ECO:0000256" key="2">
    <source>
        <dbReference type="ARBA" id="ARBA00023125"/>
    </source>
</evidence>
<accession>A0ABR8X0Q6</accession>
<comment type="caution">
    <text evidence="5">The sequence shown here is derived from an EMBL/GenBank/DDBJ whole genome shotgun (WGS) entry which is preliminary data.</text>
</comment>
<dbReference type="InterPro" id="IPR011990">
    <property type="entry name" value="TPR-like_helical_dom_sf"/>
</dbReference>
<dbReference type="EMBL" id="JACSPM010000001">
    <property type="protein sequence ID" value="MBD8022907.1"/>
    <property type="molecule type" value="Genomic_DNA"/>
</dbReference>
<dbReference type="PRINTS" id="PR00038">
    <property type="entry name" value="HTHLUXR"/>
</dbReference>
<keyword evidence="2" id="KW-0238">DNA-binding</keyword>
<evidence type="ECO:0000256" key="3">
    <source>
        <dbReference type="ARBA" id="ARBA00023163"/>
    </source>
</evidence>
<dbReference type="Pfam" id="PF25873">
    <property type="entry name" value="WHD_MalT"/>
    <property type="match status" value="1"/>
</dbReference>
<dbReference type="PANTHER" id="PTHR44688:SF16">
    <property type="entry name" value="DNA-BINDING TRANSCRIPTIONAL ACTIVATOR DEVR_DOSR"/>
    <property type="match status" value="1"/>
</dbReference>
<gene>
    <name evidence="5" type="ORF">H9622_04785</name>
</gene>
<organism evidence="5 6">
    <name type="scientific">Microbacterium gallinarum</name>
    <dbReference type="NCBI Taxonomy" id="2762209"/>
    <lineage>
        <taxon>Bacteria</taxon>
        <taxon>Bacillati</taxon>
        <taxon>Actinomycetota</taxon>
        <taxon>Actinomycetes</taxon>
        <taxon>Micrococcales</taxon>
        <taxon>Microbacteriaceae</taxon>
        <taxon>Microbacterium</taxon>
    </lineage>
</organism>
<name>A0ABR8X0Q6_9MICO</name>
<dbReference type="Gene3D" id="3.40.50.300">
    <property type="entry name" value="P-loop containing nucleotide triphosphate hydrolases"/>
    <property type="match status" value="1"/>
</dbReference>
<evidence type="ECO:0000259" key="4">
    <source>
        <dbReference type="PROSITE" id="PS50043"/>
    </source>
</evidence>
<sequence length="842" mass="90823">MESPLSLVVAPAGAGKTVLLSQWAHSHSDIAVAWFDITVADDSPGAFAARLVEGIGSVVPTLHAPGAPLEASEGRLGDAFLDDLAGSLGELDGRLVLVFDDLDRIAGSSILTDLWRLIDLLPPNVHAVFASRVDLQLGWSRHRLEHGLVEIRQRELAFDDSTTARVIEHIAGKPVSGHAVAAVTARTEGWAVGVQLTALSLRFADDPDRVVDELAGTDRLVVDYLSEEVLDALEPSRRSALKHLAVVDEVCAGLVEAIADVHGAAFLAELERDSMFIVAVPERPGWFRFHRLFRDLLLYRLRADDPRAETSLLEIAADWHLDAGDVEIAVDYLLRARKWERAIERVLLSGREVFEQSRTATVARWLERVPAEVRAAHIDAELLRAIAEGMSGRGLVAVDAMQALLAGAELSIGQRQVALAYLAASVQFHPHPEPFVRAAVDALALLEAHPDAEVPDLLGLTSKPFLAFLARGSLGRAHIFLGDLVGARRHLAAAIALPGFAYTPYRVHLLGSLALVEAIDGRLGAATAHSDEALETARSAGLLSHPAPADAYLARAIVAVQRGEPDVGALALTEGIVRSAANQRTQLMWVGHAIRLLIDPDDYQLATVEPPGPPPAIVRQWLVTIALRRVRVHGKTSTQAAPALALSSSWSSVHFEEIAALLADGQAAAANARIRRLAFEPDPEAPLASVELAIVAGWTYALEGRRGQAREQFEKALALAAPEWLAYPFLRAGPAVVDLVEELTGGRTEFARFVIARARTAGGRPNRRLLEELTPRELELLAFLPSRLTIADIAARCYVSTNTVKTHLGHIYRKLGVSGRDAAIEHAVELGLLDAREIARVG</sequence>
<dbReference type="SMART" id="SM00421">
    <property type="entry name" value="HTH_LUXR"/>
    <property type="match status" value="1"/>
</dbReference>
<evidence type="ECO:0000256" key="1">
    <source>
        <dbReference type="ARBA" id="ARBA00023015"/>
    </source>
</evidence>